<dbReference type="InterPro" id="IPR023696">
    <property type="entry name" value="Ureohydrolase_dom_sf"/>
</dbReference>
<dbReference type="Pfam" id="PF00491">
    <property type="entry name" value="Arginase"/>
    <property type="match status" value="1"/>
</dbReference>
<comment type="similarity">
    <text evidence="3">Belongs to the arginase family.</text>
</comment>
<dbReference type="RefSeq" id="WP_215368497.1">
    <property type="nucleotide sequence ID" value="NZ_JAGTIS010000001.1"/>
</dbReference>
<evidence type="ECO:0000313" key="5">
    <source>
        <dbReference type="Proteomes" id="UP001519667"/>
    </source>
</evidence>
<keyword evidence="5" id="KW-1185">Reference proteome</keyword>
<dbReference type="Gene3D" id="3.40.800.10">
    <property type="entry name" value="Ureohydrolase domain"/>
    <property type="match status" value="1"/>
</dbReference>
<dbReference type="CDD" id="cd09990">
    <property type="entry name" value="Agmatinase-like"/>
    <property type="match status" value="1"/>
</dbReference>
<organism evidence="4 5">
    <name type="scientific">Metapseudomonas boanensis</name>
    <dbReference type="NCBI Taxonomy" id="2822138"/>
    <lineage>
        <taxon>Bacteria</taxon>
        <taxon>Pseudomonadati</taxon>
        <taxon>Pseudomonadota</taxon>
        <taxon>Gammaproteobacteria</taxon>
        <taxon>Pseudomonadales</taxon>
        <taxon>Pseudomonadaceae</taxon>
        <taxon>Metapseudomonas</taxon>
    </lineage>
</organism>
<evidence type="ECO:0000313" key="4">
    <source>
        <dbReference type="EMBL" id="MBT8764577.1"/>
    </source>
</evidence>
<dbReference type="PANTHER" id="PTHR11358">
    <property type="entry name" value="ARGINASE/AGMATINASE"/>
    <property type="match status" value="1"/>
</dbReference>
<evidence type="ECO:0000256" key="2">
    <source>
        <dbReference type="ARBA" id="ARBA00022801"/>
    </source>
</evidence>
<evidence type="ECO:0000256" key="1">
    <source>
        <dbReference type="ARBA" id="ARBA00022723"/>
    </source>
</evidence>
<dbReference type="EMBL" id="JAGTIS010000001">
    <property type="protein sequence ID" value="MBT8764577.1"/>
    <property type="molecule type" value="Genomic_DNA"/>
</dbReference>
<name>A0ABS5XA63_9GAMM</name>
<keyword evidence="1" id="KW-0479">Metal-binding</keyword>
<dbReference type="PROSITE" id="PS51409">
    <property type="entry name" value="ARGINASE_2"/>
    <property type="match status" value="1"/>
</dbReference>
<accession>A0ABS5XA63</accession>
<keyword evidence="2" id="KW-0378">Hydrolase</keyword>
<dbReference type="InterPro" id="IPR006035">
    <property type="entry name" value="Ureohydrolase"/>
</dbReference>
<proteinExistence type="inferred from homology"/>
<evidence type="ECO:0000256" key="3">
    <source>
        <dbReference type="PROSITE-ProRule" id="PRU00742"/>
    </source>
</evidence>
<reference evidence="4 5" key="1">
    <citation type="submission" date="2021-04" db="EMBL/GenBank/DDBJ databases">
        <title>Pseudomonas boanensis sp. nov., a bacterium isolated from river water used for household purposes in Boane District, Mozambique.</title>
        <authorList>
            <person name="Nicklasson M."/>
            <person name="Martin-Rodriguez A.J."/>
            <person name="Thorell K."/>
            <person name="Neves L."/>
            <person name="Mussagy A."/>
            <person name="Rydberg H.A."/>
            <person name="Hernroth B."/>
            <person name="Svensson-Stadler L."/>
            <person name="Sjoling A."/>
        </authorList>
    </citation>
    <scope>NUCLEOTIDE SEQUENCE [LARGE SCALE GENOMIC DNA]</scope>
    <source>
        <strain evidence="4 5">DB1</strain>
    </source>
</reference>
<dbReference type="Proteomes" id="UP001519667">
    <property type="component" value="Unassembled WGS sequence"/>
</dbReference>
<sequence>MSEPVVDQTMWDGSLHVNLPGTFLNRARVQPDAQALRQAGASAAFVGFPWDGTCISRTGTNFGPRGLREASEQFLTYNFQSGMDLADEFNIVDCGDVPIVPGNSERTQSRAQEMIAALLEADVMPIIGGGDHSITIGPVRAFTQKYRRCGMIHFDTHLDTAEDVGGETLNHCCPIARAVDAGIDPKNIVTIGPSGWMNPRSELAYVRDKGINLFTLEDVWRLGAEEVGRQAAELASAGVDAVYLTIDIDVMDGAYAPGTGVPTPCGMTPREILGIIAQFSRAPLRMIDIAEVSPPWDPSGITSRLGMRILLDAMAAAALSRRQ</sequence>
<dbReference type="PIRSF" id="PIRSF036979">
    <property type="entry name" value="Arginase"/>
    <property type="match status" value="1"/>
</dbReference>
<dbReference type="SUPFAM" id="SSF52768">
    <property type="entry name" value="Arginase/deacetylase"/>
    <property type="match status" value="1"/>
</dbReference>
<gene>
    <name evidence="4" type="ORF">J7302_00185</name>
</gene>
<comment type="caution">
    <text evidence="4">The sequence shown here is derived from an EMBL/GenBank/DDBJ whole genome shotgun (WGS) entry which is preliminary data.</text>
</comment>
<protein>
    <submittedName>
        <fullName evidence="4">Agmatinase family protein</fullName>
    </submittedName>
</protein>
<dbReference type="PANTHER" id="PTHR11358:SF26">
    <property type="entry name" value="GUANIDINO ACID HYDROLASE, MITOCHONDRIAL"/>
    <property type="match status" value="1"/>
</dbReference>